<feature type="repeat" description="PPR" evidence="2">
    <location>
        <begin position="165"/>
        <end position="199"/>
    </location>
</feature>
<comment type="caution">
    <text evidence="4">The sequence shown here is derived from an EMBL/GenBank/DDBJ whole genome shotgun (WGS) entry which is preliminary data.</text>
</comment>
<keyword evidence="5" id="KW-1185">Reference proteome</keyword>
<organism evidence="4 5">
    <name type="scientific">Protea cynaroides</name>
    <dbReference type="NCBI Taxonomy" id="273540"/>
    <lineage>
        <taxon>Eukaryota</taxon>
        <taxon>Viridiplantae</taxon>
        <taxon>Streptophyta</taxon>
        <taxon>Embryophyta</taxon>
        <taxon>Tracheophyta</taxon>
        <taxon>Spermatophyta</taxon>
        <taxon>Magnoliopsida</taxon>
        <taxon>Proteales</taxon>
        <taxon>Proteaceae</taxon>
        <taxon>Protea</taxon>
    </lineage>
</organism>
<dbReference type="InterPro" id="IPR011990">
    <property type="entry name" value="TPR-like_helical_dom_sf"/>
</dbReference>
<dbReference type="Pfam" id="PF01535">
    <property type="entry name" value="PPR"/>
    <property type="match status" value="5"/>
</dbReference>
<evidence type="ECO:0000256" key="1">
    <source>
        <dbReference type="ARBA" id="ARBA00022737"/>
    </source>
</evidence>
<dbReference type="GO" id="GO:0003723">
    <property type="term" value="F:RNA binding"/>
    <property type="evidence" value="ECO:0007669"/>
    <property type="project" value="InterPro"/>
</dbReference>
<dbReference type="GO" id="GO:0009451">
    <property type="term" value="P:RNA modification"/>
    <property type="evidence" value="ECO:0007669"/>
    <property type="project" value="InterPro"/>
</dbReference>
<dbReference type="Pfam" id="PF14432">
    <property type="entry name" value="DYW_deaminase"/>
    <property type="match status" value="1"/>
</dbReference>
<dbReference type="AlphaFoldDB" id="A0A9Q0JVQ5"/>
<dbReference type="EMBL" id="JAMYWD010000012">
    <property type="protein sequence ID" value="KAJ4953536.1"/>
    <property type="molecule type" value="Genomic_DNA"/>
</dbReference>
<evidence type="ECO:0000313" key="4">
    <source>
        <dbReference type="EMBL" id="KAJ4953536.1"/>
    </source>
</evidence>
<reference evidence="4" key="1">
    <citation type="journal article" date="2023" name="Plant J.">
        <title>The genome of the king protea, Protea cynaroides.</title>
        <authorList>
            <person name="Chang J."/>
            <person name="Duong T.A."/>
            <person name="Schoeman C."/>
            <person name="Ma X."/>
            <person name="Roodt D."/>
            <person name="Barker N."/>
            <person name="Li Z."/>
            <person name="Van de Peer Y."/>
            <person name="Mizrachi E."/>
        </authorList>
    </citation>
    <scope>NUCLEOTIDE SEQUENCE</scope>
    <source>
        <tissue evidence="4">Young leaves</tissue>
    </source>
</reference>
<dbReference type="FunFam" id="1.25.40.10:FF:000090">
    <property type="entry name" value="Pentatricopeptide repeat-containing protein, chloroplastic"/>
    <property type="match status" value="1"/>
</dbReference>
<sequence>MVLKLRLIRLLNAKRISNVLSSFQPRYPFSSAAALASLQASPDDGLQRKTKDFNFSNLYADVGDILSSSLTFERIRKKNIFTWHSMISSYVRNGCVREALDCYYQLLTTSNVRPDFFTLPVVLKACNDLKHARKIHCWVLKLGFDPDVFVAASSIHKDSRLGLVDLGSWNAMIYEFCQNGEAAEALDVFEEMNWKGCFPVCAPLNDLVMGMLIHMYVIKHGLDFDVFVSNALINMYFIFDQMVVRDLVSWNSIISAHEQNNDIFSAIDLFVQMKLNGFKPDLLTLVSLASIVSQSGDCQNSRALHGFIVRQGWLTEDTIRLLICMLNWELLTLQERSLKDVISSNTLITGLYSKWSCKPRNIGKHGMRIHGRSIKTSLHVDVFVGTCLIDMYSKCGKLDDAMYLFLEMPQRSSVPWNAIISSHGIHGHDKGVKPDHVTFVSLLSACSHVGLVEQGQWCFQLMQEGYGIIPSLKHYGCMVDLLGRAGQLDSAYEFIRSIPVKPEASIWGAFLGACRIHGNVELGAFASNRLFEVDSENAGYYVVDNVRSLAKSRGLKKTPGWRSVELNNKVHVFYTGNQSHRQIEEIYNELRVLLAKMKSLGYVPDFSFMLQDVAEDEKEHILMSHSERLAIAFGIINNPPKTPIRIFKNLWVCGDCHNTTKLISKIIERELIVRDSNRFHLIKDGNCSCGDYW</sequence>
<accession>A0A9Q0JVQ5</accession>
<name>A0A9Q0JVQ5_9MAGN</name>
<dbReference type="NCBIfam" id="TIGR00756">
    <property type="entry name" value="PPR"/>
    <property type="match status" value="4"/>
</dbReference>
<dbReference type="Gene3D" id="1.25.40.10">
    <property type="entry name" value="Tetratricopeptide repeat domain"/>
    <property type="match status" value="5"/>
</dbReference>
<feature type="repeat" description="PPR" evidence="2">
    <location>
        <begin position="246"/>
        <end position="280"/>
    </location>
</feature>
<dbReference type="InterPro" id="IPR002885">
    <property type="entry name" value="PPR_rpt"/>
</dbReference>
<protein>
    <recommendedName>
        <fullName evidence="3">DYW domain-containing protein</fullName>
    </recommendedName>
</protein>
<evidence type="ECO:0000259" key="3">
    <source>
        <dbReference type="Pfam" id="PF14432"/>
    </source>
</evidence>
<dbReference type="GO" id="GO:0008270">
    <property type="term" value="F:zinc ion binding"/>
    <property type="evidence" value="ECO:0007669"/>
    <property type="project" value="InterPro"/>
</dbReference>
<dbReference type="InterPro" id="IPR046960">
    <property type="entry name" value="PPR_At4g14850-like_plant"/>
</dbReference>
<dbReference type="InterPro" id="IPR032867">
    <property type="entry name" value="DYW_dom"/>
</dbReference>
<feature type="repeat" description="PPR" evidence="2">
    <location>
        <begin position="381"/>
        <end position="415"/>
    </location>
</feature>
<proteinExistence type="predicted"/>
<evidence type="ECO:0000256" key="2">
    <source>
        <dbReference type="PROSITE-ProRule" id="PRU00708"/>
    </source>
</evidence>
<gene>
    <name evidence="4" type="ORF">NE237_030368</name>
</gene>
<feature type="domain" description="DYW" evidence="3">
    <location>
        <begin position="601"/>
        <end position="693"/>
    </location>
</feature>
<evidence type="ECO:0000313" key="5">
    <source>
        <dbReference type="Proteomes" id="UP001141806"/>
    </source>
</evidence>
<keyword evidence="1" id="KW-0677">Repeat</keyword>
<dbReference type="PROSITE" id="PS51375">
    <property type="entry name" value="PPR"/>
    <property type="match status" value="4"/>
</dbReference>
<dbReference type="OrthoDB" id="185373at2759"/>
<dbReference type="PANTHER" id="PTHR47926">
    <property type="entry name" value="PENTATRICOPEPTIDE REPEAT-CONTAINING PROTEIN"/>
    <property type="match status" value="1"/>
</dbReference>
<dbReference type="PANTHER" id="PTHR47926:SF486">
    <property type="entry name" value="(WILD MALAYSIAN BANANA) HYPOTHETICAL PROTEIN"/>
    <property type="match status" value="1"/>
</dbReference>
<feature type="repeat" description="PPR" evidence="2">
    <location>
        <begin position="79"/>
        <end position="114"/>
    </location>
</feature>
<dbReference type="Proteomes" id="UP001141806">
    <property type="component" value="Unassembled WGS sequence"/>
</dbReference>
<dbReference type="Pfam" id="PF13041">
    <property type="entry name" value="PPR_2"/>
    <property type="match status" value="1"/>
</dbReference>